<sequence length="188" mass="20793">MGSNSVLSLCLGVHHHHETDAHNEQPALSMATFQGEKLCPKLKRYSRDVSDKRVFEDGPPCPTSCSVSFSFLLLDICLFPPEEGHCRGNMPRFFFNSTSWKCEKFIYGGCSGNGNNFETREECLQVWLLKPGDCPRRRLPGLPRPTQAYCIEGGPCPGEEQCCPIGNIRKCVLPVGGTSAPIQISSKQ</sequence>
<dbReference type="InterPro" id="IPR036880">
    <property type="entry name" value="Kunitz_BPTI_sf"/>
</dbReference>
<dbReference type="Pfam" id="PF00095">
    <property type="entry name" value="WAP"/>
    <property type="match status" value="1"/>
</dbReference>
<name>A0A803TET1_ANOCA</name>
<dbReference type="InParanoid" id="A0A803TET1"/>
<feature type="domain" description="BPTI/Kunitz inhibitor" evidence="2">
    <location>
        <begin position="77"/>
        <end position="123"/>
    </location>
</feature>
<reference evidence="3" key="2">
    <citation type="submission" date="2025-08" db="UniProtKB">
        <authorList>
            <consortium name="Ensembl"/>
        </authorList>
    </citation>
    <scope>IDENTIFICATION</scope>
</reference>
<dbReference type="PRINTS" id="PR00759">
    <property type="entry name" value="BASICPTASE"/>
</dbReference>
<dbReference type="GeneTree" id="ENSGT00940000164331"/>
<dbReference type="PROSITE" id="PS50279">
    <property type="entry name" value="BPTI_KUNITZ_2"/>
    <property type="match status" value="1"/>
</dbReference>
<dbReference type="SUPFAM" id="SSF57362">
    <property type="entry name" value="BPTI-like"/>
    <property type="match status" value="1"/>
</dbReference>
<dbReference type="Gene3D" id="4.10.75.10">
    <property type="entry name" value="Elafin-like"/>
    <property type="match status" value="1"/>
</dbReference>
<dbReference type="AlphaFoldDB" id="A0A803TET1"/>
<dbReference type="PANTHER" id="PTHR10083">
    <property type="entry name" value="KUNITZ-TYPE PROTEASE INHIBITOR-RELATED"/>
    <property type="match status" value="1"/>
</dbReference>
<reference evidence="3" key="1">
    <citation type="submission" date="2009-12" db="EMBL/GenBank/DDBJ databases">
        <title>The Genome Sequence of Anolis carolinensis (Green Anole Lizard).</title>
        <authorList>
            <consortium name="The Genome Sequencing Platform"/>
            <person name="Di Palma F."/>
            <person name="Alfoldi J."/>
            <person name="Heiman D."/>
            <person name="Young S."/>
            <person name="Grabherr M."/>
            <person name="Johnson J."/>
            <person name="Lander E.S."/>
            <person name="Lindblad-Toh K."/>
        </authorList>
    </citation>
    <scope>NUCLEOTIDE SEQUENCE [LARGE SCALE GENOMIC DNA]</scope>
    <source>
        <strain evidence="3">JBL SC #1</strain>
    </source>
</reference>
<evidence type="ECO:0000259" key="2">
    <source>
        <dbReference type="PROSITE" id="PS50279"/>
    </source>
</evidence>
<reference evidence="3" key="3">
    <citation type="submission" date="2025-09" db="UniProtKB">
        <authorList>
            <consortium name="Ensembl"/>
        </authorList>
    </citation>
    <scope>IDENTIFICATION</scope>
</reference>
<dbReference type="PROSITE" id="PS00280">
    <property type="entry name" value="BPTI_KUNITZ_1"/>
    <property type="match status" value="1"/>
</dbReference>
<dbReference type="Pfam" id="PF00014">
    <property type="entry name" value="Kunitz_BPTI"/>
    <property type="match status" value="1"/>
</dbReference>
<dbReference type="GO" id="GO:0004867">
    <property type="term" value="F:serine-type endopeptidase inhibitor activity"/>
    <property type="evidence" value="ECO:0000318"/>
    <property type="project" value="GO_Central"/>
</dbReference>
<dbReference type="CDD" id="cd00109">
    <property type="entry name" value="Kunitz-type"/>
    <property type="match status" value="1"/>
</dbReference>
<dbReference type="SMART" id="SM00131">
    <property type="entry name" value="KU"/>
    <property type="match status" value="1"/>
</dbReference>
<proteinExistence type="predicted"/>
<organism evidence="3 4">
    <name type="scientific">Anolis carolinensis</name>
    <name type="common">Green anole</name>
    <name type="synonym">American chameleon</name>
    <dbReference type="NCBI Taxonomy" id="28377"/>
    <lineage>
        <taxon>Eukaryota</taxon>
        <taxon>Metazoa</taxon>
        <taxon>Chordata</taxon>
        <taxon>Craniata</taxon>
        <taxon>Vertebrata</taxon>
        <taxon>Euteleostomi</taxon>
        <taxon>Lepidosauria</taxon>
        <taxon>Squamata</taxon>
        <taxon>Bifurcata</taxon>
        <taxon>Unidentata</taxon>
        <taxon>Episquamata</taxon>
        <taxon>Toxicofera</taxon>
        <taxon>Iguania</taxon>
        <taxon>Dactyloidae</taxon>
        <taxon>Anolis</taxon>
    </lineage>
</organism>
<dbReference type="Proteomes" id="UP000001646">
    <property type="component" value="Unplaced"/>
</dbReference>
<dbReference type="Ensembl" id="ENSACAT00000057340.1">
    <property type="protein sequence ID" value="ENSACAP00000033721.1"/>
    <property type="gene ID" value="ENSACAG00000035932.1"/>
</dbReference>
<evidence type="ECO:0000313" key="4">
    <source>
        <dbReference type="Proteomes" id="UP000001646"/>
    </source>
</evidence>
<dbReference type="InterPro" id="IPR036645">
    <property type="entry name" value="Elafin-like_sf"/>
</dbReference>
<evidence type="ECO:0000256" key="1">
    <source>
        <dbReference type="ARBA" id="ARBA00023157"/>
    </source>
</evidence>
<dbReference type="SUPFAM" id="SSF57256">
    <property type="entry name" value="Elafin-like"/>
    <property type="match status" value="1"/>
</dbReference>
<protein>
    <recommendedName>
        <fullName evidence="2">BPTI/Kunitz inhibitor domain-containing protein</fullName>
    </recommendedName>
</protein>
<dbReference type="Gene3D" id="4.10.410.10">
    <property type="entry name" value="Pancreatic trypsin inhibitor Kunitz domain"/>
    <property type="match status" value="1"/>
</dbReference>
<keyword evidence="1" id="KW-1015">Disulfide bond</keyword>
<dbReference type="InterPro" id="IPR002223">
    <property type="entry name" value="Kunitz_BPTI"/>
</dbReference>
<dbReference type="GO" id="GO:0005615">
    <property type="term" value="C:extracellular space"/>
    <property type="evidence" value="ECO:0000318"/>
    <property type="project" value="GO_Central"/>
</dbReference>
<dbReference type="PANTHER" id="PTHR10083:SF380">
    <property type="entry name" value="COLOSTRUM TRYPSIN INHIBITOR"/>
    <property type="match status" value="1"/>
</dbReference>
<dbReference type="GO" id="GO:0044483">
    <property type="term" value="P:venom-mediated perturbation of hemostasis"/>
    <property type="evidence" value="ECO:0007669"/>
    <property type="project" value="UniProtKB-ARBA"/>
</dbReference>
<evidence type="ECO:0000313" key="3">
    <source>
        <dbReference type="Ensembl" id="ENSACAP00000033721.1"/>
    </source>
</evidence>
<dbReference type="InterPro" id="IPR050098">
    <property type="entry name" value="TFPI/VKTCI-like"/>
</dbReference>
<accession>A0A803TET1</accession>
<dbReference type="InterPro" id="IPR008197">
    <property type="entry name" value="WAP_dom"/>
</dbReference>
<dbReference type="InterPro" id="IPR020901">
    <property type="entry name" value="Prtase_inh_Kunz-CS"/>
</dbReference>
<keyword evidence="4" id="KW-1185">Reference proteome</keyword>